<dbReference type="Gene3D" id="3.40.50.150">
    <property type="entry name" value="Vaccinia Virus protein VP39"/>
    <property type="match status" value="1"/>
</dbReference>
<dbReference type="Proteomes" id="UP000683246">
    <property type="component" value="Chromosome"/>
</dbReference>
<accession>A0A8J8SH59</accession>
<reference evidence="2" key="1">
    <citation type="submission" date="2020-07" db="EMBL/GenBank/DDBJ databases">
        <title>Vallitalea pronyensis genome.</title>
        <authorList>
            <person name="Postec A."/>
        </authorList>
    </citation>
    <scope>NUCLEOTIDE SEQUENCE</scope>
    <source>
        <strain evidence="2">FatNI3</strain>
    </source>
</reference>
<dbReference type="EMBL" id="CP058649">
    <property type="protein sequence ID" value="QUI23023.1"/>
    <property type="molecule type" value="Genomic_DNA"/>
</dbReference>
<keyword evidence="3" id="KW-1185">Reference proteome</keyword>
<dbReference type="GO" id="GO:0032259">
    <property type="term" value="P:methylation"/>
    <property type="evidence" value="ECO:0007669"/>
    <property type="project" value="UniProtKB-KW"/>
</dbReference>
<dbReference type="AlphaFoldDB" id="A0A8J8SH59"/>
<evidence type="ECO:0000259" key="1">
    <source>
        <dbReference type="Pfam" id="PF08241"/>
    </source>
</evidence>
<dbReference type="SUPFAM" id="SSF53335">
    <property type="entry name" value="S-adenosyl-L-methionine-dependent methyltransferases"/>
    <property type="match status" value="1"/>
</dbReference>
<proteinExistence type="predicted"/>
<keyword evidence="2" id="KW-0808">Transferase</keyword>
<keyword evidence="2" id="KW-0489">Methyltransferase</keyword>
<dbReference type="InterPro" id="IPR013216">
    <property type="entry name" value="Methyltransf_11"/>
</dbReference>
<dbReference type="Pfam" id="PF08241">
    <property type="entry name" value="Methyltransf_11"/>
    <property type="match status" value="1"/>
</dbReference>
<name>A0A8J8SH59_9FIRM</name>
<dbReference type="GO" id="GO:0008757">
    <property type="term" value="F:S-adenosylmethionine-dependent methyltransferase activity"/>
    <property type="evidence" value="ECO:0007669"/>
    <property type="project" value="InterPro"/>
</dbReference>
<feature type="domain" description="Methyltransferase type 11" evidence="1">
    <location>
        <begin position="46"/>
        <end position="137"/>
    </location>
</feature>
<evidence type="ECO:0000313" key="2">
    <source>
        <dbReference type="EMBL" id="QUI23023.1"/>
    </source>
</evidence>
<evidence type="ECO:0000313" key="3">
    <source>
        <dbReference type="Proteomes" id="UP000683246"/>
    </source>
</evidence>
<dbReference type="RefSeq" id="WP_212698522.1">
    <property type="nucleotide sequence ID" value="NZ_CP058649.1"/>
</dbReference>
<dbReference type="InterPro" id="IPR029063">
    <property type="entry name" value="SAM-dependent_MTases_sf"/>
</dbReference>
<dbReference type="KEGG" id="vpy:HZI73_12295"/>
<protein>
    <submittedName>
        <fullName evidence="2">Methyltransferase domain-containing protein</fullName>
    </submittedName>
</protein>
<sequence length="200" mass="23115">MDTIKTNIQKSYNNAKAYRKDSLISEWKEKEVKKVLNQIDKNAYMLDLGAGSGVMAKYFDEAGIAITCVDLSKSMVELCCQQGLDAHVMDFYDLAFDEHTFDCVWSMNTLLHVPKSDIATVLKQVKRVLKKDGIFYLGVYGGKSSEGIYQDDFYEPKRFFAFYTLDELLERLKVQFEVIACEEIVLEQKLNYLSFMLKQR</sequence>
<dbReference type="PANTHER" id="PTHR43861">
    <property type="entry name" value="TRANS-ACONITATE 2-METHYLTRANSFERASE-RELATED"/>
    <property type="match status" value="1"/>
</dbReference>
<gene>
    <name evidence="2" type="ORF">HZI73_12295</name>
</gene>
<dbReference type="CDD" id="cd02440">
    <property type="entry name" value="AdoMet_MTases"/>
    <property type="match status" value="1"/>
</dbReference>
<organism evidence="2 3">
    <name type="scientific">Vallitalea pronyensis</name>
    <dbReference type="NCBI Taxonomy" id="1348613"/>
    <lineage>
        <taxon>Bacteria</taxon>
        <taxon>Bacillati</taxon>
        <taxon>Bacillota</taxon>
        <taxon>Clostridia</taxon>
        <taxon>Lachnospirales</taxon>
        <taxon>Vallitaleaceae</taxon>
        <taxon>Vallitalea</taxon>
    </lineage>
</organism>
<dbReference type="PANTHER" id="PTHR43861:SF1">
    <property type="entry name" value="TRANS-ACONITATE 2-METHYLTRANSFERASE"/>
    <property type="match status" value="1"/>
</dbReference>